<dbReference type="GO" id="GO:0016829">
    <property type="term" value="F:lyase activity"/>
    <property type="evidence" value="ECO:0007669"/>
    <property type="project" value="UniProtKB-KW"/>
</dbReference>
<protein>
    <recommendedName>
        <fullName evidence="3 10">Cysteine desulfurase</fullName>
        <ecNumber evidence="3 10">2.8.1.7</ecNumber>
    </recommendedName>
</protein>
<dbReference type="InterPro" id="IPR000192">
    <property type="entry name" value="Aminotrans_V_dom"/>
</dbReference>
<dbReference type="Pfam" id="PF00266">
    <property type="entry name" value="Aminotran_5"/>
    <property type="match status" value="1"/>
</dbReference>
<evidence type="ECO:0000256" key="1">
    <source>
        <dbReference type="ARBA" id="ARBA00001933"/>
    </source>
</evidence>
<evidence type="ECO:0000256" key="3">
    <source>
        <dbReference type="ARBA" id="ARBA00012239"/>
    </source>
</evidence>
<keyword evidence="5 10" id="KW-0808">Transferase</keyword>
<dbReference type="RefSeq" id="WP_038498904.1">
    <property type="nucleotide sequence ID" value="NZ_CP008985.1"/>
</dbReference>
<keyword evidence="4" id="KW-0963">Cytoplasm</keyword>
<dbReference type="EMBL" id="CP008985">
    <property type="protein sequence ID" value="AIN47379.1"/>
    <property type="molecule type" value="Genomic_DNA"/>
</dbReference>
<gene>
    <name evidence="12" type="ORF">IM45_1025</name>
</gene>
<dbReference type="InterPro" id="IPR015424">
    <property type="entry name" value="PyrdxlP-dep_Trfase"/>
</dbReference>
<evidence type="ECO:0000256" key="9">
    <source>
        <dbReference type="RuleBase" id="RU004504"/>
    </source>
</evidence>
<dbReference type="InterPro" id="IPR015422">
    <property type="entry name" value="PyrdxlP-dep_Trfase_small"/>
</dbReference>
<evidence type="ECO:0000256" key="7">
    <source>
        <dbReference type="ARBA" id="ARBA00023239"/>
    </source>
</evidence>
<dbReference type="SUPFAM" id="SSF53383">
    <property type="entry name" value="PLP-dependent transferases"/>
    <property type="match status" value="1"/>
</dbReference>
<dbReference type="CDD" id="cd06453">
    <property type="entry name" value="SufS_like"/>
    <property type="match status" value="1"/>
</dbReference>
<dbReference type="OrthoDB" id="9808002at2"/>
<evidence type="ECO:0000256" key="2">
    <source>
        <dbReference type="ARBA" id="ARBA00010447"/>
    </source>
</evidence>
<dbReference type="Gene3D" id="3.40.640.10">
    <property type="entry name" value="Type I PLP-dependent aspartate aminotransferase-like (Major domain)"/>
    <property type="match status" value="1"/>
</dbReference>
<dbReference type="NCBIfam" id="TIGR01979">
    <property type="entry name" value="sufS"/>
    <property type="match status" value="1"/>
</dbReference>
<dbReference type="PANTHER" id="PTHR43586">
    <property type="entry name" value="CYSTEINE DESULFURASE"/>
    <property type="match status" value="1"/>
</dbReference>
<comment type="catalytic activity">
    <reaction evidence="8 10">
        <text>(sulfur carrier)-H + L-cysteine = (sulfur carrier)-SH + L-alanine</text>
        <dbReference type="Rhea" id="RHEA:43892"/>
        <dbReference type="Rhea" id="RHEA-COMP:14737"/>
        <dbReference type="Rhea" id="RHEA-COMP:14739"/>
        <dbReference type="ChEBI" id="CHEBI:29917"/>
        <dbReference type="ChEBI" id="CHEBI:35235"/>
        <dbReference type="ChEBI" id="CHEBI:57972"/>
        <dbReference type="ChEBI" id="CHEBI:64428"/>
        <dbReference type="EC" id="2.8.1.7"/>
    </reaction>
</comment>
<evidence type="ECO:0000259" key="11">
    <source>
        <dbReference type="Pfam" id="PF00266"/>
    </source>
</evidence>
<dbReference type="GO" id="GO:0030170">
    <property type="term" value="F:pyridoxal phosphate binding"/>
    <property type="evidence" value="ECO:0007669"/>
    <property type="project" value="UniProtKB-UniRule"/>
</dbReference>
<dbReference type="NCBIfam" id="NF006791">
    <property type="entry name" value="PRK09295.1"/>
    <property type="match status" value="1"/>
</dbReference>
<dbReference type="Gene3D" id="3.90.1150.10">
    <property type="entry name" value="Aspartate Aminotransferase, domain 1"/>
    <property type="match status" value="1"/>
</dbReference>
<comment type="cofactor">
    <cofactor evidence="1 9">
        <name>pyridoxal 5'-phosphate</name>
        <dbReference type="ChEBI" id="CHEBI:597326"/>
    </cofactor>
</comment>
<sequence length="407" mass="45469">MTYPIEKIRSDFPILAREINGHSLIYLDSAASAQKPSSVINCEENYYRYEYAAVHRGIHTLSNKATIRMENVRTKIANFIHATSAKEIIFVKGATEGINLVANSWGRHQLQPNDNIVITEMEHHANIVPWQMLAQEKQLTLRFIPLQPDGTLNLDYLPLLIDEHTKLVALTHVSNVLGTINPLSFIITQVRATSDALVLIDGAQSIMHHPVDVQALDCDFYVFSSHKIYGPSGIGILYGKQMILDAMPPWEGGGSMIQTVSLSEDTTFTEAPWRFEAGSPNTAGIIGLGAAIDYVQEIGLHNIETWETDLMCYALTALQQVPDFILYGLNQRTGVIAFNLGKNHAYDVGSFLDRYGIAIRTGHHCAMPLMTYFKVPSMCRASLAMYTIREEIDRLVSTLIRVQYLLS</sequence>
<comment type="function">
    <text evidence="10">Catalyzes the removal of elemental sulfur and selenium atoms from L-cysteine, L-cystine, L-selenocysteine, and L-selenocystine to produce L-alanine.</text>
</comment>
<dbReference type="eggNOG" id="COG0520">
    <property type="taxonomic scope" value="Bacteria"/>
</dbReference>
<dbReference type="GO" id="GO:0006534">
    <property type="term" value="P:cysteine metabolic process"/>
    <property type="evidence" value="ECO:0007669"/>
    <property type="project" value="UniProtKB-UniRule"/>
</dbReference>
<reference evidence="12 13" key="1">
    <citation type="journal article" date="2014" name="MBio">
        <title>Differential genome evolution between companion symbionts in an insect-bacterial symbiosis.</title>
        <authorList>
            <person name="Bennett G.M."/>
            <person name="McCutcheon J.P."/>
            <person name="MacDonald B.R."/>
            <person name="Romanovicz D."/>
            <person name="Moran N.A."/>
        </authorList>
    </citation>
    <scope>NUCLEOTIDE SEQUENCE [LARGE SCALE GENOMIC DNA]</scope>
    <source>
        <strain evidence="12 13">BGSS</strain>
    </source>
</reference>
<dbReference type="PROSITE" id="PS00595">
    <property type="entry name" value="AA_TRANSFER_CLASS_5"/>
    <property type="match status" value="1"/>
</dbReference>
<accession>A0A088MYW4</accession>
<dbReference type="KEGG" id="bcib:IM45_1025"/>
<evidence type="ECO:0000256" key="8">
    <source>
        <dbReference type="ARBA" id="ARBA00050776"/>
    </source>
</evidence>
<dbReference type="InterPro" id="IPR010970">
    <property type="entry name" value="Cys_dSase_SufS"/>
</dbReference>
<dbReference type="AlphaFoldDB" id="A0A088MYW4"/>
<evidence type="ECO:0000256" key="5">
    <source>
        <dbReference type="ARBA" id="ARBA00022679"/>
    </source>
</evidence>
<evidence type="ECO:0000256" key="6">
    <source>
        <dbReference type="ARBA" id="ARBA00022898"/>
    </source>
</evidence>
<evidence type="ECO:0000313" key="13">
    <source>
        <dbReference type="Proteomes" id="UP000067325"/>
    </source>
</evidence>
<dbReference type="EC" id="2.8.1.7" evidence="3 10"/>
<organism evidence="12 13">
    <name type="scientific">Candidatus Palibaumannia cicadellinicola</name>
    <dbReference type="NCBI Taxonomy" id="186490"/>
    <lineage>
        <taxon>Bacteria</taxon>
        <taxon>Pseudomonadati</taxon>
        <taxon>Pseudomonadota</taxon>
        <taxon>Gammaproteobacteria</taxon>
        <taxon>Candidatus Palibaumannia</taxon>
    </lineage>
</organism>
<name>A0A088MYW4_9GAMM</name>
<dbReference type="GO" id="GO:0031071">
    <property type="term" value="F:cysteine desulfurase activity"/>
    <property type="evidence" value="ECO:0007669"/>
    <property type="project" value="UniProtKB-UniRule"/>
</dbReference>
<keyword evidence="7" id="KW-0456">Lyase</keyword>
<dbReference type="InterPro" id="IPR015421">
    <property type="entry name" value="PyrdxlP-dep_Trfase_major"/>
</dbReference>
<keyword evidence="6 10" id="KW-0663">Pyridoxal phosphate</keyword>
<evidence type="ECO:0000256" key="10">
    <source>
        <dbReference type="RuleBase" id="RU004506"/>
    </source>
</evidence>
<proteinExistence type="inferred from homology"/>
<evidence type="ECO:0000313" key="12">
    <source>
        <dbReference type="EMBL" id="AIN47379.1"/>
    </source>
</evidence>
<dbReference type="PANTHER" id="PTHR43586:SF25">
    <property type="entry name" value="CYSTEINE DESULFURASE"/>
    <property type="match status" value="1"/>
</dbReference>
<comment type="similarity">
    <text evidence="2 10">Belongs to the class-V pyridoxal-phosphate-dependent aminotransferase family. Csd subfamily.</text>
</comment>
<dbReference type="InterPro" id="IPR020578">
    <property type="entry name" value="Aminotrans_V_PyrdxlP_BS"/>
</dbReference>
<dbReference type="Proteomes" id="UP000067325">
    <property type="component" value="Chromosome"/>
</dbReference>
<feature type="domain" description="Aminotransferase class V" evidence="11">
    <location>
        <begin position="25"/>
        <end position="395"/>
    </location>
</feature>
<evidence type="ECO:0000256" key="4">
    <source>
        <dbReference type="ARBA" id="ARBA00022490"/>
    </source>
</evidence>